<protein>
    <submittedName>
        <fullName evidence="3">Dehydrogenase</fullName>
    </submittedName>
</protein>
<dbReference type="InterPro" id="IPR019945">
    <property type="entry name" value="F420_G6P_DH-rel"/>
</dbReference>
<dbReference type="InterPro" id="IPR036661">
    <property type="entry name" value="Luciferase-like_sf"/>
</dbReference>
<dbReference type="SUPFAM" id="SSF51679">
    <property type="entry name" value="Bacterial luciferase-like"/>
    <property type="match status" value="1"/>
</dbReference>
<dbReference type="InterPro" id="IPR011251">
    <property type="entry name" value="Luciferase-like_dom"/>
</dbReference>
<reference evidence="3" key="1">
    <citation type="submission" date="2020-02" db="EMBL/GenBank/DDBJ databases">
        <authorList>
            <person name="Meier V. D."/>
        </authorList>
    </citation>
    <scope>NUCLEOTIDE SEQUENCE</scope>
    <source>
        <strain evidence="3">AVDCRST_MAG10</strain>
    </source>
</reference>
<accession>A0A6J4HW89</accession>
<dbReference type="PANTHER" id="PTHR43244">
    <property type="match status" value="1"/>
</dbReference>
<sequence>MTEFGYALSSEEHAPNDLVRHAQRAEATGFTFAAISDHFHPWVDQQGQAPFVWSVLGAISHATSTLRLGTGVTCPTVRIHPAIIAQAAATVAAMMPGRFFLGVGSGENLNEHILGDHWPPAPVRQDMLGEAVAVIRQLWEGGYQSFDGAYYTVENARIYTLPDEPPPIILAASGPAAATLAGATADGLWAVAPKPELIEKFTEAGGSGPLYGQVAMCWAATEEEAKKTAYEWWPNAGIEGELSQELPLPRHFEQAAQLVTPDDLAEKLPLGPDPDRHVEAIKAFVDAGYDHVYIHQIGPDQEGFFDYFERELAPRL</sequence>
<dbReference type="Gene3D" id="3.20.20.30">
    <property type="entry name" value="Luciferase-like domain"/>
    <property type="match status" value="1"/>
</dbReference>
<gene>
    <name evidence="3" type="ORF">AVDCRST_MAG10-1519</name>
</gene>
<dbReference type="CDD" id="cd01097">
    <property type="entry name" value="Tetrahydromethanopterin_reductase"/>
    <property type="match status" value="1"/>
</dbReference>
<keyword evidence="1" id="KW-0560">Oxidoreductase</keyword>
<dbReference type="InterPro" id="IPR050564">
    <property type="entry name" value="F420-G6PD/mer"/>
</dbReference>
<dbReference type="Pfam" id="PF00296">
    <property type="entry name" value="Bac_luciferase"/>
    <property type="match status" value="1"/>
</dbReference>
<dbReference type="AlphaFoldDB" id="A0A6J4HW89"/>
<evidence type="ECO:0000259" key="2">
    <source>
        <dbReference type="Pfam" id="PF00296"/>
    </source>
</evidence>
<dbReference type="NCBIfam" id="TIGR03557">
    <property type="entry name" value="F420_G6P_family"/>
    <property type="match status" value="1"/>
</dbReference>
<name>A0A6J4HW89_9ACTN</name>
<organism evidence="3">
    <name type="scientific">uncultured Acidimicrobiales bacterium</name>
    <dbReference type="NCBI Taxonomy" id="310071"/>
    <lineage>
        <taxon>Bacteria</taxon>
        <taxon>Bacillati</taxon>
        <taxon>Actinomycetota</taxon>
        <taxon>Acidimicrobiia</taxon>
        <taxon>Acidimicrobiales</taxon>
        <taxon>environmental samples</taxon>
    </lineage>
</organism>
<evidence type="ECO:0000256" key="1">
    <source>
        <dbReference type="ARBA" id="ARBA00023002"/>
    </source>
</evidence>
<feature type="domain" description="Luciferase-like" evidence="2">
    <location>
        <begin position="6"/>
        <end position="291"/>
    </location>
</feature>
<dbReference type="EMBL" id="CADCTB010000094">
    <property type="protein sequence ID" value="CAA9235733.1"/>
    <property type="molecule type" value="Genomic_DNA"/>
</dbReference>
<dbReference type="GO" id="GO:0016705">
    <property type="term" value="F:oxidoreductase activity, acting on paired donors, with incorporation or reduction of molecular oxygen"/>
    <property type="evidence" value="ECO:0007669"/>
    <property type="project" value="InterPro"/>
</dbReference>
<evidence type="ECO:0000313" key="3">
    <source>
        <dbReference type="EMBL" id="CAA9235733.1"/>
    </source>
</evidence>
<dbReference type="PANTHER" id="PTHR43244:SF1">
    <property type="entry name" value="5,10-METHYLENETETRAHYDROMETHANOPTERIN REDUCTASE"/>
    <property type="match status" value="1"/>
</dbReference>
<proteinExistence type="predicted"/>